<dbReference type="Pfam" id="PF21117">
    <property type="entry name" value="MRB1590_C"/>
    <property type="match status" value="1"/>
</dbReference>
<reference evidence="5 7" key="1">
    <citation type="journal article" date="2023" name="Microb. Genom.">
        <title>Mesoterricola silvestris gen. nov., sp. nov., Mesoterricola sediminis sp. nov., Geothrix oryzae sp. nov., Geothrix edaphica sp. nov., Geothrix rubra sp. nov., and Geothrix limicola sp. nov., six novel members of Acidobacteriota isolated from soils.</title>
        <authorList>
            <person name="Weisberg A.J."/>
            <person name="Pearce E."/>
            <person name="Kramer C.G."/>
            <person name="Chang J.H."/>
            <person name="Clarke C.R."/>
        </authorList>
    </citation>
    <scope>NUCLEOTIDE SEQUENCE</scope>
    <source>
        <strain evidence="6 7">NB05-1H</strain>
        <strain evidence="5">NRRL_B-16521</strain>
    </source>
</reference>
<evidence type="ECO:0000256" key="1">
    <source>
        <dbReference type="SAM" id="MobiDB-lite"/>
    </source>
</evidence>
<dbReference type="InterPro" id="IPR046834">
    <property type="entry name" value="ABC_ATPase_C"/>
</dbReference>
<evidence type="ECO:0000313" key="7">
    <source>
        <dbReference type="Proteomes" id="UP001272987"/>
    </source>
</evidence>
<dbReference type="PANTHER" id="PTHR38149:SF1">
    <property type="entry name" value="ATPASE"/>
    <property type="match status" value="1"/>
</dbReference>
<feature type="region of interest" description="Disordered" evidence="1">
    <location>
        <begin position="1"/>
        <end position="31"/>
    </location>
</feature>
<accession>A0AAP6BGW2</accession>
<evidence type="ECO:0000259" key="4">
    <source>
        <dbReference type="Pfam" id="PF21117"/>
    </source>
</evidence>
<dbReference type="EMBL" id="JARAWC010000031">
    <property type="protein sequence ID" value="MDX2964486.1"/>
    <property type="molecule type" value="Genomic_DNA"/>
</dbReference>
<feature type="compositionally biased region" description="Basic and acidic residues" evidence="1">
    <location>
        <begin position="16"/>
        <end position="31"/>
    </location>
</feature>
<dbReference type="SUPFAM" id="SSF52540">
    <property type="entry name" value="P-loop containing nucleoside triphosphate hydrolases"/>
    <property type="match status" value="1"/>
</dbReference>
<evidence type="ECO:0000313" key="5">
    <source>
        <dbReference type="EMBL" id="MDX2964486.1"/>
    </source>
</evidence>
<organism evidence="5 8">
    <name type="scientific">Streptomyces acidiscabies</name>
    <dbReference type="NCBI Taxonomy" id="42234"/>
    <lineage>
        <taxon>Bacteria</taxon>
        <taxon>Bacillati</taxon>
        <taxon>Actinomycetota</taxon>
        <taxon>Actinomycetes</taxon>
        <taxon>Kitasatosporales</taxon>
        <taxon>Streptomycetaceae</taxon>
        <taxon>Streptomyces</taxon>
    </lineage>
</organism>
<dbReference type="InterPro" id="IPR019195">
    <property type="entry name" value="ABC_ATPase_put"/>
</dbReference>
<dbReference type="Gene3D" id="3.40.50.300">
    <property type="entry name" value="P-loop containing nucleotide triphosphate hydrolases"/>
    <property type="match status" value="1"/>
</dbReference>
<dbReference type="AlphaFoldDB" id="A0AAP6BGW2"/>
<dbReference type="GeneID" id="69809447"/>
<feature type="domain" description="ATPase of the ABC class C-terminal" evidence="2">
    <location>
        <begin position="192"/>
        <end position="464"/>
    </location>
</feature>
<evidence type="ECO:0000259" key="2">
    <source>
        <dbReference type="Pfam" id="PF09818"/>
    </source>
</evidence>
<gene>
    <name evidence="5" type="ORF">PV399_32925</name>
    <name evidence="6" type="ORF">PV666_29785</name>
</gene>
<keyword evidence="7" id="KW-1185">Reference proteome</keyword>
<proteinExistence type="predicted"/>
<sequence>MRRHGRPTRPTGPSDRAGRTRQGPERTDRVRQGLDRELEQLDGASYSRYRGLTGPWELPGGVVLEIVRGQADPYAPPARVAVRVPGEQAGFPRELWDSAVRRRALAGYLVRQAAREVDAERDLHLDAGGQEVLDRNSCTVDAGDGSVTLRLGVALPGPHRRIDGRAAWRLLCQVLPRVAERALCLAALDAGRVREFVAAVEDSAALRAALPGLGLVGFVADGSLLARRTGADDRPARGEGVVKFRSPEELRVTVELPHAGAVSGMGVPEGVTLIVGGGFHGKSTLLRALETGVWDHAPGDGRELAVSLPDTVKIRAEDGRPVERVDVHAFVSHLPGGADTADFSTPNASGSTSQAASLCEAVESGAQVLLIDEDTAATNLMIRDARMQALVAKEREPLTPLVDSVRSLHRDHGVSTVLVMGGSGDYLEVADRVVMMDAYRPYDVSERAREIAAVPTGRRAEADSFPGVVARRVDPASVDSTAKGRSRVRSRGTDYLVFGEHDIDLRCVEPLADASHVTGIGLALELLVRHGHLTRDRTLAEALDLLDADFAGADPVAALRTVHDDDFAVPRRHEIAAALNRLRGVRVVR</sequence>
<dbReference type="InterPro" id="IPR049069">
    <property type="entry name" value="MRB1590-like_C"/>
</dbReference>
<feature type="domain" description="ATPase of the ABC class N-terminal" evidence="3">
    <location>
        <begin position="33"/>
        <end position="184"/>
    </location>
</feature>
<dbReference type="EMBL" id="JARAWP010000019">
    <property type="protein sequence ID" value="MDX3022050.1"/>
    <property type="molecule type" value="Genomic_DNA"/>
</dbReference>
<dbReference type="Pfam" id="PF09818">
    <property type="entry name" value="ABC_ATPase"/>
    <property type="match status" value="1"/>
</dbReference>
<evidence type="ECO:0000313" key="6">
    <source>
        <dbReference type="EMBL" id="MDX3022050.1"/>
    </source>
</evidence>
<comment type="caution">
    <text evidence="5">The sequence shown here is derived from an EMBL/GenBank/DDBJ whole genome shotgun (WGS) entry which is preliminary data.</text>
</comment>
<dbReference type="Pfam" id="PF20446">
    <property type="entry name" value="ABC_N"/>
    <property type="match status" value="1"/>
</dbReference>
<protein>
    <submittedName>
        <fullName evidence="5">ABC-ATPase domain-containing protein</fullName>
    </submittedName>
</protein>
<dbReference type="PANTHER" id="PTHR38149">
    <property type="entry name" value="ATPASE"/>
    <property type="match status" value="1"/>
</dbReference>
<dbReference type="InterPro" id="IPR027417">
    <property type="entry name" value="P-loop_NTPase"/>
</dbReference>
<dbReference type="Proteomes" id="UP001282288">
    <property type="component" value="Unassembled WGS sequence"/>
</dbReference>
<dbReference type="Proteomes" id="UP001272987">
    <property type="component" value="Unassembled WGS sequence"/>
</dbReference>
<name>A0AAP6BGW2_9ACTN</name>
<feature type="domain" description="MRB1590-like C-terminal" evidence="4">
    <location>
        <begin position="487"/>
        <end position="587"/>
    </location>
</feature>
<dbReference type="InterPro" id="IPR046833">
    <property type="entry name" value="ABC_N"/>
</dbReference>
<evidence type="ECO:0000313" key="8">
    <source>
        <dbReference type="Proteomes" id="UP001282288"/>
    </source>
</evidence>
<dbReference type="RefSeq" id="WP_010357365.1">
    <property type="nucleotide sequence ID" value="NZ_BCML01000002.1"/>
</dbReference>
<evidence type="ECO:0000259" key="3">
    <source>
        <dbReference type="Pfam" id="PF20446"/>
    </source>
</evidence>